<feature type="region of interest" description="Disordered" evidence="1">
    <location>
        <begin position="273"/>
        <end position="298"/>
    </location>
</feature>
<evidence type="ECO:0000259" key="2">
    <source>
        <dbReference type="Pfam" id="PF24809"/>
    </source>
</evidence>
<reference evidence="3" key="1">
    <citation type="journal article" date="2020" name="Stud. Mycol.">
        <title>101 Dothideomycetes genomes: a test case for predicting lifestyles and emergence of pathogens.</title>
        <authorList>
            <person name="Haridas S."/>
            <person name="Albert R."/>
            <person name="Binder M."/>
            <person name="Bloem J."/>
            <person name="Labutti K."/>
            <person name="Salamov A."/>
            <person name="Andreopoulos B."/>
            <person name="Baker S."/>
            <person name="Barry K."/>
            <person name="Bills G."/>
            <person name="Bluhm B."/>
            <person name="Cannon C."/>
            <person name="Castanera R."/>
            <person name="Culley D."/>
            <person name="Daum C."/>
            <person name="Ezra D."/>
            <person name="Gonzalez J."/>
            <person name="Henrissat B."/>
            <person name="Kuo A."/>
            <person name="Liang C."/>
            <person name="Lipzen A."/>
            <person name="Lutzoni F."/>
            <person name="Magnuson J."/>
            <person name="Mondo S."/>
            <person name="Nolan M."/>
            <person name="Ohm R."/>
            <person name="Pangilinan J."/>
            <person name="Park H.-J."/>
            <person name="Ramirez L."/>
            <person name="Alfaro M."/>
            <person name="Sun H."/>
            <person name="Tritt A."/>
            <person name="Yoshinaga Y."/>
            <person name="Zwiers L.-H."/>
            <person name="Turgeon B."/>
            <person name="Goodwin S."/>
            <person name="Spatafora J."/>
            <person name="Crous P."/>
            <person name="Grigoriev I."/>
        </authorList>
    </citation>
    <scope>NUCLEOTIDE SEQUENCE</scope>
    <source>
        <strain evidence="3">CBS 107.79</strain>
    </source>
</reference>
<protein>
    <recommendedName>
        <fullName evidence="2">DUF7708 domain-containing protein</fullName>
    </recommendedName>
</protein>
<dbReference type="Proteomes" id="UP000800036">
    <property type="component" value="Unassembled WGS sequence"/>
</dbReference>
<dbReference type="EMBL" id="ML976713">
    <property type="protein sequence ID" value="KAF1969108.1"/>
    <property type="molecule type" value="Genomic_DNA"/>
</dbReference>
<organism evidence="3 4">
    <name type="scientific">Bimuria novae-zelandiae CBS 107.79</name>
    <dbReference type="NCBI Taxonomy" id="1447943"/>
    <lineage>
        <taxon>Eukaryota</taxon>
        <taxon>Fungi</taxon>
        <taxon>Dikarya</taxon>
        <taxon>Ascomycota</taxon>
        <taxon>Pezizomycotina</taxon>
        <taxon>Dothideomycetes</taxon>
        <taxon>Pleosporomycetidae</taxon>
        <taxon>Pleosporales</taxon>
        <taxon>Massarineae</taxon>
        <taxon>Didymosphaeriaceae</taxon>
        <taxon>Bimuria</taxon>
    </lineage>
</organism>
<evidence type="ECO:0000313" key="4">
    <source>
        <dbReference type="Proteomes" id="UP000800036"/>
    </source>
</evidence>
<dbReference type="AlphaFoldDB" id="A0A6A5UWN4"/>
<feature type="compositionally biased region" description="Polar residues" evidence="1">
    <location>
        <begin position="273"/>
        <end position="286"/>
    </location>
</feature>
<evidence type="ECO:0000256" key="1">
    <source>
        <dbReference type="SAM" id="MobiDB-lite"/>
    </source>
</evidence>
<dbReference type="InterPro" id="IPR056125">
    <property type="entry name" value="DUF7708"/>
</dbReference>
<dbReference type="OrthoDB" id="61900at2759"/>
<gene>
    <name evidence="3" type="ORF">BU23DRAFT_653787</name>
</gene>
<accession>A0A6A5UWN4</accession>
<feature type="domain" description="DUF7708" evidence="2">
    <location>
        <begin position="1"/>
        <end position="127"/>
    </location>
</feature>
<dbReference type="Pfam" id="PF24809">
    <property type="entry name" value="DUF7708"/>
    <property type="match status" value="1"/>
</dbReference>
<sequence>MVQHHPEYVSLAWGSLKLVFGTVLEHERLGSTIVSALSGVGEALLRIELAESLYPTEKMKDTIVTLNCHIMTFLCLALDWYTSSSFSRAVQSVTRPAALRYQDVIEDINKTLVKVTDLATVGSQAEQRDMHEEMRNEKHVQQDFRASVQNQLDEIQHQLNTLAQQNYAKGDLRAFSMQMSDVMALTQQLRTRQALSELTLLQELFVMKQDIQTTQVDIRHQLSEVQFDQALSFVSTKCTIDHKVAYEYAFLLRRVHRVTSGKCAPFWNSQQPLTWDRSTSSSSITDGNVPGPTQHPRLLCRRDRTTTSIAHLYVLDHSTEVHRN</sequence>
<evidence type="ECO:0000313" key="3">
    <source>
        <dbReference type="EMBL" id="KAF1969108.1"/>
    </source>
</evidence>
<keyword evidence="4" id="KW-1185">Reference proteome</keyword>
<proteinExistence type="predicted"/>
<name>A0A6A5UWN4_9PLEO</name>